<feature type="domain" description="Phosphotyrosine protein phosphatase I" evidence="2">
    <location>
        <begin position="331"/>
        <end position="486"/>
    </location>
</feature>
<evidence type="ECO:0000313" key="4">
    <source>
        <dbReference type="Proteomes" id="UP000095349"/>
    </source>
</evidence>
<dbReference type="RefSeq" id="WP_069975000.1">
    <property type="nucleotide sequence ID" value="NZ_CP017316.1"/>
</dbReference>
<dbReference type="Proteomes" id="UP000095349">
    <property type="component" value="Chromosome"/>
</dbReference>
<dbReference type="SUPFAM" id="SSF52788">
    <property type="entry name" value="Phosphotyrosine protein phosphatases I"/>
    <property type="match status" value="1"/>
</dbReference>
<dbReference type="SMART" id="SM00226">
    <property type="entry name" value="LMWPc"/>
    <property type="match status" value="1"/>
</dbReference>
<dbReference type="Gene3D" id="3.40.50.2300">
    <property type="match status" value="1"/>
</dbReference>
<feature type="transmembrane region" description="Helical" evidence="1">
    <location>
        <begin position="135"/>
        <end position="156"/>
    </location>
</feature>
<keyword evidence="1" id="KW-0812">Transmembrane</keyword>
<feature type="transmembrane region" description="Helical" evidence="1">
    <location>
        <begin position="273"/>
        <end position="291"/>
    </location>
</feature>
<dbReference type="PATRIC" id="fig|285473.5.peg.65"/>
<evidence type="ECO:0000259" key="2">
    <source>
        <dbReference type="SMART" id="SM00226"/>
    </source>
</evidence>
<protein>
    <submittedName>
        <fullName evidence="3">Low molecular weight phosphotyrosine protein phosphatase</fullName>
    </submittedName>
</protein>
<feature type="transmembrane region" description="Helical" evidence="1">
    <location>
        <begin position="240"/>
        <end position="261"/>
    </location>
</feature>
<keyword evidence="1" id="KW-0472">Membrane</keyword>
<dbReference type="STRING" id="285473.A4G23_00055"/>
<dbReference type="EMBL" id="CP017316">
    <property type="protein sequence ID" value="AOT57269.1"/>
    <property type="molecule type" value="Genomic_DNA"/>
</dbReference>
<keyword evidence="1" id="KW-1133">Transmembrane helix</keyword>
<proteinExistence type="predicted"/>
<dbReference type="Pfam" id="PF01451">
    <property type="entry name" value="LMWPc"/>
    <property type="match status" value="1"/>
</dbReference>
<feature type="transmembrane region" description="Helical" evidence="1">
    <location>
        <begin position="6"/>
        <end position="24"/>
    </location>
</feature>
<keyword evidence="4" id="KW-1185">Reference proteome</keyword>
<feature type="transmembrane region" description="Helical" evidence="1">
    <location>
        <begin position="36"/>
        <end position="61"/>
    </location>
</feature>
<feature type="transmembrane region" description="Helical" evidence="1">
    <location>
        <begin position="303"/>
        <end position="323"/>
    </location>
</feature>
<evidence type="ECO:0000256" key="1">
    <source>
        <dbReference type="SAM" id="Phobius"/>
    </source>
</evidence>
<name>A0A1D8FVN1_9ACTN</name>
<dbReference type="InterPro" id="IPR023485">
    <property type="entry name" value="Ptyr_pPase"/>
</dbReference>
<dbReference type="GeneID" id="91401521"/>
<feature type="transmembrane region" description="Helical" evidence="1">
    <location>
        <begin position="162"/>
        <end position="179"/>
    </location>
</feature>
<feature type="transmembrane region" description="Helical" evidence="1">
    <location>
        <begin position="81"/>
        <end position="114"/>
    </location>
</feature>
<evidence type="ECO:0000313" key="3">
    <source>
        <dbReference type="EMBL" id="AOT57269.1"/>
    </source>
</evidence>
<gene>
    <name evidence="3" type="ORF">A4G23_00055</name>
</gene>
<dbReference type="OrthoDB" id="3660737at2"/>
<dbReference type="InterPro" id="IPR036196">
    <property type="entry name" value="Ptyr_pPase_sf"/>
</dbReference>
<reference evidence="3 4" key="1">
    <citation type="submission" date="2016-09" db="EMBL/GenBank/DDBJ databases">
        <title>Streptomyces rubrolavendulae MJM4426 Genome sequencing and assembly.</title>
        <authorList>
            <person name="Kim J.-G."/>
        </authorList>
    </citation>
    <scope>NUCLEOTIDE SEQUENCE [LARGE SCALE GENOMIC DNA]</scope>
    <source>
        <strain evidence="3 4">MJM4426</strain>
    </source>
</reference>
<sequence length="499" mass="52066">MAWLVLGYLISYIPYVMLLKTLVLEMSGAAAGPVDGLVLLPAAALGQLAVMPLLLVLSGWWRYARPGGPAPGRGEAALPPYGPVLAAGFFASLVVGTTTLAFTFTGTSVLLVLLLMRGGVLAISPLVDKVRGRHVTRSAWAALLCSLAAVLVALGGVRDHHLALPALLCLGVYLVGYVARFDLMSRVAKTGSHATDRRYFAVEHAAAPVFLVLLLAAGALAGHPALRTGFTSFLATPHAWTAAAVGVAYEVLFVFGTLIYLDRRALTWCVPANRCASLVSGLAAAYALHHLAGTPTPTGGELLALVLVVAAVAALSAPALAGLRAPAGRTGQVVFVCGNNTSRSPLAEHIARHEAARRKAAGRAGAPRFTSAGLHVAPAARRHRDPMSPYARAALESLGVHSARRRARCHRARPLTADLCRRSAVVYCMTGAQRDEVLALAPGTAARVLCLDPHGDIPNPAGQPPEVYLDCARRIRTAIRRRLLDAGGGGLHGGTPEAA</sequence>
<dbReference type="AlphaFoldDB" id="A0A1D8FVN1"/>
<feature type="transmembrane region" description="Helical" evidence="1">
    <location>
        <begin position="200"/>
        <end position="220"/>
    </location>
</feature>
<organism evidence="3 4">
    <name type="scientific">Streptomyces rubrolavendulae</name>
    <dbReference type="NCBI Taxonomy" id="285473"/>
    <lineage>
        <taxon>Bacteria</taxon>
        <taxon>Bacillati</taxon>
        <taxon>Actinomycetota</taxon>
        <taxon>Actinomycetes</taxon>
        <taxon>Kitasatosporales</taxon>
        <taxon>Streptomycetaceae</taxon>
        <taxon>Streptomyces</taxon>
    </lineage>
</organism>
<dbReference type="KEGG" id="srn:A4G23_00055"/>
<accession>A0A1D8FVN1</accession>